<dbReference type="AlphaFoldDB" id="A0A0B6Z2E3"/>
<dbReference type="EMBL" id="HACG01015692">
    <property type="protein sequence ID" value="CEK62557.1"/>
    <property type="molecule type" value="Transcribed_RNA"/>
</dbReference>
<gene>
    <name evidence="1" type="primary">ORF45502</name>
</gene>
<organism evidence="1">
    <name type="scientific">Arion vulgaris</name>
    <dbReference type="NCBI Taxonomy" id="1028688"/>
    <lineage>
        <taxon>Eukaryota</taxon>
        <taxon>Metazoa</taxon>
        <taxon>Spiralia</taxon>
        <taxon>Lophotrochozoa</taxon>
        <taxon>Mollusca</taxon>
        <taxon>Gastropoda</taxon>
        <taxon>Heterobranchia</taxon>
        <taxon>Euthyneura</taxon>
        <taxon>Panpulmonata</taxon>
        <taxon>Eupulmonata</taxon>
        <taxon>Stylommatophora</taxon>
        <taxon>Helicina</taxon>
        <taxon>Arionoidea</taxon>
        <taxon>Arionidae</taxon>
        <taxon>Arion</taxon>
    </lineage>
</organism>
<evidence type="ECO:0000313" key="1">
    <source>
        <dbReference type="EMBL" id="CEK62557.1"/>
    </source>
</evidence>
<protein>
    <submittedName>
        <fullName evidence="1">Uncharacterized protein</fullName>
    </submittedName>
</protein>
<reference evidence="1" key="1">
    <citation type="submission" date="2014-12" db="EMBL/GenBank/DDBJ databases">
        <title>Insight into the proteome of Arion vulgaris.</title>
        <authorList>
            <person name="Aradska J."/>
            <person name="Bulat T."/>
            <person name="Smidak R."/>
            <person name="Sarate P."/>
            <person name="Gangsoo J."/>
            <person name="Sialana F."/>
            <person name="Bilban M."/>
            <person name="Lubec G."/>
        </authorList>
    </citation>
    <scope>NUCLEOTIDE SEQUENCE</scope>
    <source>
        <tissue evidence="1">Skin</tissue>
    </source>
</reference>
<sequence>DVYKEGTARYNANKEDISNSNFVRDDKARSTRDKYAKRGNTFELKKQTV</sequence>
<accession>A0A0B6Z2E3</accession>
<proteinExistence type="predicted"/>
<name>A0A0B6Z2E3_9EUPU</name>
<feature type="non-terminal residue" evidence="1">
    <location>
        <position position="1"/>
    </location>
</feature>